<evidence type="ECO:0000313" key="1">
    <source>
        <dbReference type="EMBL" id="EKR54391.1"/>
    </source>
</evidence>
<sequence length="38" mass="4427">MLFYVGTVTNQSFTVLFRECGNYYILFLKGLLKNMNST</sequence>
<evidence type="ECO:0000313" key="2">
    <source>
        <dbReference type="Proteomes" id="UP000001340"/>
    </source>
</evidence>
<reference evidence="1 2" key="1">
    <citation type="submission" date="2012-10" db="EMBL/GenBank/DDBJ databases">
        <authorList>
            <person name="Harkins D.M."/>
            <person name="Durkin A.S."/>
            <person name="Brinkac L.M."/>
            <person name="Haft D.H."/>
            <person name="Selengut J.D."/>
            <person name="Sanka R."/>
            <person name="DePew J."/>
            <person name="Purushe J."/>
            <person name="Chanthongthip A."/>
            <person name="Lattana O."/>
            <person name="Phetsouvanh R."/>
            <person name="Newton P.N."/>
            <person name="Vinetz J.M."/>
            <person name="Sutton G.G."/>
            <person name="Nierman W.C."/>
            <person name="Fouts D.E."/>
        </authorList>
    </citation>
    <scope>NUCLEOTIDE SEQUENCE [LARGE SCALE GENOMIC DNA]</scope>
    <source>
        <strain evidence="1 2">UI 12758</strain>
    </source>
</reference>
<proteinExistence type="predicted"/>
<dbReference type="AlphaFoldDB" id="A0A0E2D321"/>
<dbReference type="Proteomes" id="UP000001340">
    <property type="component" value="Unassembled WGS sequence"/>
</dbReference>
<organism evidence="1 2">
    <name type="scientific">Leptospira interrogans str. UI 12758</name>
    <dbReference type="NCBI Taxonomy" id="1049938"/>
    <lineage>
        <taxon>Bacteria</taxon>
        <taxon>Pseudomonadati</taxon>
        <taxon>Spirochaetota</taxon>
        <taxon>Spirochaetia</taxon>
        <taxon>Leptospirales</taxon>
        <taxon>Leptospiraceae</taxon>
        <taxon>Leptospira</taxon>
    </lineage>
</organism>
<comment type="caution">
    <text evidence="1">The sequence shown here is derived from an EMBL/GenBank/DDBJ whole genome shotgun (WGS) entry which is preliminary data.</text>
</comment>
<accession>A0A0E2D321</accession>
<name>A0A0E2D321_LEPIR</name>
<gene>
    <name evidence="1" type="ORF">LEP1GSC105_2803</name>
</gene>
<dbReference type="EMBL" id="AHNR02000045">
    <property type="protein sequence ID" value="EKR54391.1"/>
    <property type="molecule type" value="Genomic_DNA"/>
</dbReference>
<protein>
    <submittedName>
        <fullName evidence="1">Uncharacterized protein</fullName>
    </submittedName>
</protein>